<evidence type="ECO:0000256" key="1">
    <source>
        <dbReference type="SAM" id="MobiDB-lite"/>
    </source>
</evidence>
<dbReference type="Gramene" id="TuG1812G0600002080.01.T01">
    <property type="protein sequence ID" value="TuG1812G0600002080.01.T01"/>
    <property type="gene ID" value="TuG1812G0600002080.01"/>
</dbReference>
<accession>A0A8R7URD3</accession>
<dbReference type="EnsemblPlants" id="TuG1812G0600002080.01.T01">
    <property type="protein sequence ID" value="TuG1812G0600002080.01.T01"/>
    <property type="gene ID" value="TuG1812G0600002080.01"/>
</dbReference>
<dbReference type="Proteomes" id="UP000015106">
    <property type="component" value="Chromosome 6"/>
</dbReference>
<reference evidence="2" key="3">
    <citation type="submission" date="2022-06" db="UniProtKB">
        <authorList>
            <consortium name="EnsemblPlants"/>
        </authorList>
    </citation>
    <scope>IDENTIFICATION</scope>
</reference>
<feature type="region of interest" description="Disordered" evidence="1">
    <location>
        <begin position="1"/>
        <end position="82"/>
    </location>
</feature>
<sequence length="194" mass="21437">KNSPNTLSRSPPPPPPFHLLSSLNPLAVGPAEQQRRGHGDERATRRVYRPLRRARLLARPARSRGPSPPSASPEPPPHPSLLGRGVLDLGVAACGTNAVDDKELHLVHHKDGQRHMKGYEHVMHQWKNLVYEKETYASALFSSFRVPPTDTSTCCSGQVYMFVSLSIGYTKTSFSRVNLIFFGNCAEKKMDGVS</sequence>
<name>A0A8R7URD3_TRIUA</name>
<feature type="compositionally biased region" description="Basic and acidic residues" evidence="1">
    <location>
        <begin position="33"/>
        <end position="44"/>
    </location>
</feature>
<protein>
    <submittedName>
        <fullName evidence="2">Uncharacterized protein</fullName>
    </submittedName>
</protein>
<keyword evidence="3" id="KW-1185">Reference proteome</keyword>
<evidence type="ECO:0000313" key="3">
    <source>
        <dbReference type="Proteomes" id="UP000015106"/>
    </source>
</evidence>
<feature type="compositionally biased region" description="Basic residues" evidence="1">
    <location>
        <begin position="45"/>
        <end position="56"/>
    </location>
</feature>
<evidence type="ECO:0000313" key="2">
    <source>
        <dbReference type="EnsemblPlants" id="TuG1812G0600002080.01.T01"/>
    </source>
</evidence>
<feature type="compositionally biased region" description="Pro residues" evidence="1">
    <location>
        <begin position="66"/>
        <end position="79"/>
    </location>
</feature>
<proteinExistence type="predicted"/>
<organism evidence="2 3">
    <name type="scientific">Triticum urartu</name>
    <name type="common">Red wild einkorn</name>
    <name type="synonym">Crithodium urartu</name>
    <dbReference type="NCBI Taxonomy" id="4572"/>
    <lineage>
        <taxon>Eukaryota</taxon>
        <taxon>Viridiplantae</taxon>
        <taxon>Streptophyta</taxon>
        <taxon>Embryophyta</taxon>
        <taxon>Tracheophyta</taxon>
        <taxon>Spermatophyta</taxon>
        <taxon>Magnoliopsida</taxon>
        <taxon>Liliopsida</taxon>
        <taxon>Poales</taxon>
        <taxon>Poaceae</taxon>
        <taxon>BOP clade</taxon>
        <taxon>Pooideae</taxon>
        <taxon>Triticodae</taxon>
        <taxon>Triticeae</taxon>
        <taxon>Triticinae</taxon>
        <taxon>Triticum</taxon>
    </lineage>
</organism>
<reference evidence="2" key="2">
    <citation type="submission" date="2018-03" db="EMBL/GenBank/DDBJ databases">
        <title>The Triticum urartu genome reveals the dynamic nature of wheat genome evolution.</title>
        <authorList>
            <person name="Ling H."/>
            <person name="Ma B."/>
            <person name="Shi X."/>
            <person name="Liu H."/>
            <person name="Dong L."/>
            <person name="Sun H."/>
            <person name="Cao Y."/>
            <person name="Gao Q."/>
            <person name="Zheng S."/>
            <person name="Li Y."/>
            <person name="Yu Y."/>
            <person name="Du H."/>
            <person name="Qi M."/>
            <person name="Li Y."/>
            <person name="Yu H."/>
            <person name="Cui Y."/>
            <person name="Wang N."/>
            <person name="Chen C."/>
            <person name="Wu H."/>
            <person name="Zhao Y."/>
            <person name="Zhang J."/>
            <person name="Li Y."/>
            <person name="Zhou W."/>
            <person name="Zhang B."/>
            <person name="Hu W."/>
            <person name="Eijk M."/>
            <person name="Tang J."/>
            <person name="Witsenboer H."/>
            <person name="Zhao S."/>
            <person name="Li Z."/>
            <person name="Zhang A."/>
            <person name="Wang D."/>
            <person name="Liang C."/>
        </authorList>
    </citation>
    <scope>NUCLEOTIDE SEQUENCE [LARGE SCALE GENOMIC DNA]</scope>
    <source>
        <strain evidence="2">cv. G1812</strain>
    </source>
</reference>
<dbReference type="AlphaFoldDB" id="A0A8R7URD3"/>
<reference evidence="3" key="1">
    <citation type="journal article" date="2013" name="Nature">
        <title>Draft genome of the wheat A-genome progenitor Triticum urartu.</title>
        <authorList>
            <person name="Ling H.Q."/>
            <person name="Zhao S."/>
            <person name="Liu D."/>
            <person name="Wang J."/>
            <person name="Sun H."/>
            <person name="Zhang C."/>
            <person name="Fan H."/>
            <person name="Li D."/>
            <person name="Dong L."/>
            <person name="Tao Y."/>
            <person name="Gao C."/>
            <person name="Wu H."/>
            <person name="Li Y."/>
            <person name="Cui Y."/>
            <person name="Guo X."/>
            <person name="Zheng S."/>
            <person name="Wang B."/>
            <person name="Yu K."/>
            <person name="Liang Q."/>
            <person name="Yang W."/>
            <person name="Lou X."/>
            <person name="Chen J."/>
            <person name="Feng M."/>
            <person name="Jian J."/>
            <person name="Zhang X."/>
            <person name="Luo G."/>
            <person name="Jiang Y."/>
            <person name="Liu J."/>
            <person name="Wang Z."/>
            <person name="Sha Y."/>
            <person name="Zhang B."/>
            <person name="Wu H."/>
            <person name="Tang D."/>
            <person name="Shen Q."/>
            <person name="Xue P."/>
            <person name="Zou S."/>
            <person name="Wang X."/>
            <person name="Liu X."/>
            <person name="Wang F."/>
            <person name="Yang Y."/>
            <person name="An X."/>
            <person name="Dong Z."/>
            <person name="Zhang K."/>
            <person name="Zhang X."/>
            <person name="Luo M.C."/>
            <person name="Dvorak J."/>
            <person name="Tong Y."/>
            <person name="Wang J."/>
            <person name="Yang H."/>
            <person name="Li Z."/>
            <person name="Wang D."/>
            <person name="Zhang A."/>
            <person name="Wang J."/>
        </authorList>
    </citation>
    <scope>NUCLEOTIDE SEQUENCE</scope>
    <source>
        <strain evidence="3">cv. G1812</strain>
    </source>
</reference>